<organism evidence="2">
    <name type="scientific">Siphoviridae sp. ctNYt19</name>
    <dbReference type="NCBI Taxonomy" id="2825472"/>
    <lineage>
        <taxon>Viruses</taxon>
        <taxon>Duplodnaviria</taxon>
        <taxon>Heunggongvirae</taxon>
        <taxon>Uroviricota</taxon>
        <taxon>Caudoviricetes</taxon>
    </lineage>
</organism>
<dbReference type="InterPro" id="IPR008841">
    <property type="entry name" value="Siphovirus-type_tail_N"/>
</dbReference>
<reference evidence="2" key="1">
    <citation type="journal article" date="2021" name="Proc. Natl. Acad. Sci. U.S.A.">
        <title>A Catalog of Tens of Thousands of Viruses from Human Metagenomes Reveals Hidden Associations with Chronic Diseases.</title>
        <authorList>
            <person name="Tisza M.J."/>
            <person name="Buck C.B."/>
        </authorList>
    </citation>
    <scope>NUCLEOTIDE SEQUENCE</scope>
    <source>
        <strain evidence="2">CtNYt19</strain>
    </source>
</reference>
<evidence type="ECO:0000259" key="1">
    <source>
        <dbReference type="Pfam" id="PF05709"/>
    </source>
</evidence>
<dbReference type="Pfam" id="PF05709">
    <property type="entry name" value="Sipho_tail"/>
    <property type="match status" value="1"/>
</dbReference>
<dbReference type="Gene3D" id="2.40.30.200">
    <property type="match status" value="1"/>
</dbReference>
<proteinExistence type="predicted"/>
<accession>A0A8S5QJD4</accession>
<sequence>MINLAGNLQNGISINGKHSYKDFGLFVSKKVVEMPSVKRIRETVPYMNGSHDFSKLNGELTYEDRIISYTFDITGNDAEEMNKKKHDVSAWLCEVHEEDIHDDDYPHVHFVGSYHESDWEEDDGQGELTIKFICKPYMYANVETVIELSAGTNVSLTIQNDSDHRVIPTVEANGALTIQVGGKKYVISGSGKHQLFTLEKGNNQVTYTLTGNGKIRFYKEVF</sequence>
<dbReference type="NCBIfam" id="TIGR01633">
    <property type="entry name" value="phi3626_gp14_N"/>
    <property type="match status" value="1"/>
</dbReference>
<dbReference type="InterPro" id="IPR006520">
    <property type="entry name" value="Dit_BPSPP_N"/>
</dbReference>
<evidence type="ECO:0000313" key="2">
    <source>
        <dbReference type="EMBL" id="DAE19184.1"/>
    </source>
</evidence>
<dbReference type="EMBL" id="BK015669">
    <property type="protein sequence ID" value="DAE19184.1"/>
    <property type="molecule type" value="Genomic_DNA"/>
</dbReference>
<feature type="domain" description="Siphovirus-type tail component RIFT-related" evidence="1">
    <location>
        <begin position="22"/>
        <end position="134"/>
    </location>
</feature>
<protein>
    <submittedName>
        <fullName evidence="2">Distal tail protein</fullName>
    </submittedName>
</protein>
<name>A0A8S5QJD4_9CAUD</name>